<dbReference type="CDD" id="cd01347">
    <property type="entry name" value="ligand_gated_channel"/>
    <property type="match status" value="1"/>
</dbReference>
<feature type="short sequence motif" description="TonB C-terminal box" evidence="15">
    <location>
        <begin position="829"/>
        <end position="846"/>
    </location>
</feature>
<comment type="subcellular location">
    <subcellularLocation>
        <location evidence="1 14">Cell outer membrane</location>
        <topology evidence="1 14">Multi-pass membrane protein</topology>
    </subcellularLocation>
</comment>
<dbReference type="InterPro" id="IPR010917">
    <property type="entry name" value="TonB_rcpt_CS"/>
</dbReference>
<evidence type="ECO:0000256" key="13">
    <source>
        <dbReference type="ARBA" id="ARBA00023237"/>
    </source>
</evidence>
<evidence type="ECO:0000256" key="7">
    <source>
        <dbReference type="ARBA" id="ARBA00022729"/>
    </source>
</evidence>
<protein>
    <submittedName>
        <fullName evidence="19">TonB-dependent siderophore receptor</fullName>
    </submittedName>
</protein>
<dbReference type="InterPro" id="IPR010105">
    <property type="entry name" value="TonB_sidphr_rcpt"/>
</dbReference>
<dbReference type="AlphaFoldDB" id="A0A5Q0MFU4"/>
<sequence length="846" mass="90655">MSLLPSPARPSAGSRPTDRRTTLALAALLACASASSWAQTPPAAAPVAASADVVSEWNLAADELGIVLARIARLSGRTISAAPALVAGRRANGVQGRFTVAQAAQQALSGSGLALAQTPGGTLTVVPSASGATQAAGASESGTTLAEVRVTAQAERPGITEGTGVYTASGPTGVATGLGLSLKETPQSVSVMTQQRMEDEHLTSISQVLARTPGLSTNVLGTERSSASARGYAISNYQLDGISTHTEFLGLDALPSQSIADMALYDRIEVLRGASGLTTGAGDPSGIVNMVRKKPTAAFQGVAEASIGSWGDRRGMIDLSTPLNASGTVRGRLVAVHQEGGSFIDHYKKKKDVAYGVVEADLTSSLKLTAGIDHQENRSRGSLSYLGYPLFNSDGEQTDFPVSFSGASRHNRFNTNSTSGFLALEQSFANDWKLKLSANYLRSQQREDSVYLAVSAGLFDKATGDGLRLNGERRDYRLRNKTVDLKLGGPFSLFGRQHEVVFGADYTDFQSLTDGSFDTSGLNGAAVNIYRWNHSGVPVFGERFVTFDSTRRQTSLYGAGRFALADGLKLIVGGKLLNYDSNYVTHTTAGYNERSPSSERRVFTPYAGLVYDLSAHHTLYASFATIYNPQTSIDRNGVLLDPQEGNTYEAGIKSSFLDGRVTGSAAVYQIRQDNLAEPDPGHFIPGTTNTASRPIQGARTKGIDLEFNGTLAPGWNLSASYNYSHSQDATGKRVNTTFPRQMARVWTTYRLPGAWRRLTLGGGVDWNSGIHYTGEAWQIERSVTARQRAYAVASLMARYDVNDQLSVTLNVQNLFDRKYIASMSGWWYSGMYGAPRNVQLTARYKF</sequence>
<evidence type="ECO:0000256" key="17">
    <source>
        <dbReference type="SAM" id="SignalP"/>
    </source>
</evidence>
<keyword evidence="5" id="KW-0410">Iron transport</keyword>
<dbReference type="GO" id="GO:0015891">
    <property type="term" value="P:siderophore transport"/>
    <property type="evidence" value="ECO:0007669"/>
    <property type="project" value="InterPro"/>
</dbReference>
<dbReference type="SMART" id="SM00965">
    <property type="entry name" value="STN"/>
    <property type="match status" value="1"/>
</dbReference>
<name>A0A5Q0MFU4_VARPD</name>
<proteinExistence type="inferred from homology"/>
<dbReference type="InterPro" id="IPR006311">
    <property type="entry name" value="TAT_signal"/>
</dbReference>
<dbReference type="EMBL" id="CP045644">
    <property type="protein sequence ID" value="QFZ87817.1"/>
    <property type="molecule type" value="Genomic_DNA"/>
</dbReference>
<keyword evidence="13 14" id="KW-0998">Cell outer membrane</keyword>
<evidence type="ECO:0000256" key="6">
    <source>
        <dbReference type="ARBA" id="ARBA00022692"/>
    </source>
</evidence>
<dbReference type="PROSITE" id="PS52016">
    <property type="entry name" value="TONB_DEPENDENT_REC_3"/>
    <property type="match status" value="1"/>
</dbReference>
<gene>
    <name evidence="19" type="ORF">GFK26_30930</name>
</gene>
<dbReference type="Proteomes" id="UP000326780">
    <property type="component" value="Chromosome"/>
</dbReference>
<feature type="chain" id="PRO_5025001607" evidence="17">
    <location>
        <begin position="39"/>
        <end position="846"/>
    </location>
</feature>
<evidence type="ECO:0000313" key="19">
    <source>
        <dbReference type="EMBL" id="QFZ87817.1"/>
    </source>
</evidence>
<evidence type="ECO:0000256" key="3">
    <source>
        <dbReference type="ARBA" id="ARBA00022448"/>
    </source>
</evidence>
<keyword evidence="8" id="KW-0408">Iron</keyword>
<keyword evidence="6 14" id="KW-0812">Transmembrane</keyword>
<evidence type="ECO:0000256" key="10">
    <source>
        <dbReference type="ARBA" id="ARBA00023077"/>
    </source>
</evidence>
<keyword evidence="11 14" id="KW-0472">Membrane</keyword>
<accession>A0A5Q0MFU4</accession>
<evidence type="ECO:0000256" key="16">
    <source>
        <dbReference type="RuleBase" id="RU003357"/>
    </source>
</evidence>
<keyword evidence="10 16" id="KW-0798">TonB box</keyword>
<dbReference type="GO" id="GO:0015344">
    <property type="term" value="F:siderophore uptake transmembrane transporter activity"/>
    <property type="evidence" value="ECO:0007669"/>
    <property type="project" value="TreeGrafter"/>
</dbReference>
<dbReference type="Gene3D" id="3.55.50.30">
    <property type="match status" value="1"/>
</dbReference>
<keyword evidence="9" id="KW-0406">Ion transport</keyword>
<dbReference type="InterPro" id="IPR037066">
    <property type="entry name" value="Plug_dom_sf"/>
</dbReference>
<feature type="domain" description="Secretin/TonB short N-terminal" evidence="18">
    <location>
        <begin position="77"/>
        <end position="128"/>
    </location>
</feature>
<dbReference type="GO" id="GO:0038023">
    <property type="term" value="F:signaling receptor activity"/>
    <property type="evidence" value="ECO:0007669"/>
    <property type="project" value="InterPro"/>
</dbReference>
<reference evidence="19 20" key="1">
    <citation type="submission" date="2019-10" db="EMBL/GenBank/DDBJ databases">
        <title>Complete genome sequence of Variovorax paradoxus 5C-2.</title>
        <authorList>
            <person name="Gogoleva N.E."/>
            <person name="Balkin A.S."/>
        </authorList>
    </citation>
    <scope>NUCLEOTIDE SEQUENCE [LARGE SCALE GENOMIC DNA]</scope>
    <source>
        <strain evidence="19 20">5C-2</strain>
    </source>
</reference>
<dbReference type="InterPro" id="IPR000531">
    <property type="entry name" value="Beta-barrel_TonB"/>
</dbReference>
<comment type="similarity">
    <text evidence="2 14 16">Belongs to the TonB-dependent receptor family.</text>
</comment>
<dbReference type="NCBIfam" id="TIGR01783">
    <property type="entry name" value="TonB-siderophor"/>
    <property type="match status" value="1"/>
</dbReference>
<keyword evidence="4 14" id="KW-1134">Transmembrane beta strand</keyword>
<dbReference type="FunFam" id="2.170.130.10:FF:000010">
    <property type="entry name" value="Ferripyoverdine receptor"/>
    <property type="match status" value="1"/>
</dbReference>
<dbReference type="Gene3D" id="2.170.130.10">
    <property type="entry name" value="TonB-dependent receptor, plug domain"/>
    <property type="match status" value="1"/>
</dbReference>
<dbReference type="PANTHER" id="PTHR32552:SF74">
    <property type="entry name" value="HYDROXAMATE SIDEROPHORE RECEPTOR FHUE"/>
    <property type="match status" value="1"/>
</dbReference>
<evidence type="ECO:0000256" key="15">
    <source>
        <dbReference type="PROSITE-ProRule" id="PRU10144"/>
    </source>
</evidence>
<dbReference type="InterPro" id="IPR039426">
    <property type="entry name" value="TonB-dep_rcpt-like"/>
</dbReference>
<evidence type="ECO:0000313" key="20">
    <source>
        <dbReference type="Proteomes" id="UP000326780"/>
    </source>
</evidence>
<dbReference type="PROSITE" id="PS51318">
    <property type="entry name" value="TAT"/>
    <property type="match status" value="1"/>
</dbReference>
<keyword evidence="3 14" id="KW-0813">Transport</keyword>
<evidence type="ECO:0000256" key="9">
    <source>
        <dbReference type="ARBA" id="ARBA00023065"/>
    </source>
</evidence>
<evidence type="ECO:0000256" key="8">
    <source>
        <dbReference type="ARBA" id="ARBA00023004"/>
    </source>
</evidence>
<evidence type="ECO:0000256" key="5">
    <source>
        <dbReference type="ARBA" id="ARBA00022496"/>
    </source>
</evidence>
<dbReference type="InterPro" id="IPR012910">
    <property type="entry name" value="Plug_dom"/>
</dbReference>
<evidence type="ECO:0000256" key="14">
    <source>
        <dbReference type="PROSITE-ProRule" id="PRU01360"/>
    </source>
</evidence>
<dbReference type="InterPro" id="IPR036942">
    <property type="entry name" value="Beta-barrel_TonB_sf"/>
</dbReference>
<keyword evidence="12 19" id="KW-0675">Receptor</keyword>
<dbReference type="PROSITE" id="PS01156">
    <property type="entry name" value="TONB_DEPENDENT_REC_2"/>
    <property type="match status" value="1"/>
</dbReference>
<evidence type="ECO:0000256" key="4">
    <source>
        <dbReference type="ARBA" id="ARBA00022452"/>
    </source>
</evidence>
<dbReference type="SUPFAM" id="SSF56935">
    <property type="entry name" value="Porins"/>
    <property type="match status" value="1"/>
</dbReference>
<evidence type="ECO:0000256" key="2">
    <source>
        <dbReference type="ARBA" id="ARBA00009810"/>
    </source>
</evidence>
<feature type="signal peptide" evidence="17">
    <location>
        <begin position="1"/>
        <end position="38"/>
    </location>
</feature>
<keyword evidence="7 17" id="KW-0732">Signal</keyword>
<dbReference type="Gene3D" id="2.40.170.20">
    <property type="entry name" value="TonB-dependent receptor, beta-barrel domain"/>
    <property type="match status" value="1"/>
</dbReference>
<evidence type="ECO:0000256" key="12">
    <source>
        <dbReference type="ARBA" id="ARBA00023170"/>
    </source>
</evidence>
<evidence type="ECO:0000259" key="18">
    <source>
        <dbReference type="SMART" id="SM00965"/>
    </source>
</evidence>
<organism evidence="19 20">
    <name type="scientific">Variovorax paradoxus</name>
    <dbReference type="NCBI Taxonomy" id="34073"/>
    <lineage>
        <taxon>Bacteria</taxon>
        <taxon>Pseudomonadati</taxon>
        <taxon>Pseudomonadota</taxon>
        <taxon>Betaproteobacteria</taxon>
        <taxon>Burkholderiales</taxon>
        <taxon>Comamonadaceae</taxon>
        <taxon>Variovorax</taxon>
    </lineage>
</organism>
<dbReference type="Pfam" id="PF07715">
    <property type="entry name" value="Plug"/>
    <property type="match status" value="1"/>
</dbReference>
<dbReference type="PANTHER" id="PTHR32552">
    <property type="entry name" value="FERRICHROME IRON RECEPTOR-RELATED"/>
    <property type="match status" value="1"/>
</dbReference>
<dbReference type="GO" id="GO:0009279">
    <property type="term" value="C:cell outer membrane"/>
    <property type="evidence" value="ECO:0007669"/>
    <property type="project" value="UniProtKB-SubCell"/>
</dbReference>
<evidence type="ECO:0000256" key="1">
    <source>
        <dbReference type="ARBA" id="ARBA00004571"/>
    </source>
</evidence>
<dbReference type="InterPro" id="IPR011662">
    <property type="entry name" value="Secretin/TonB_short_N"/>
</dbReference>
<evidence type="ECO:0000256" key="11">
    <source>
        <dbReference type="ARBA" id="ARBA00023136"/>
    </source>
</evidence>
<dbReference type="Pfam" id="PF00593">
    <property type="entry name" value="TonB_dep_Rec_b-barrel"/>
    <property type="match status" value="1"/>
</dbReference>